<keyword evidence="3" id="KW-1185">Reference proteome</keyword>
<evidence type="ECO:0000313" key="2">
    <source>
        <dbReference type="EMBL" id="QCF27163.1"/>
    </source>
</evidence>
<proteinExistence type="predicted"/>
<evidence type="ECO:0000259" key="1">
    <source>
        <dbReference type="Pfam" id="PF00082"/>
    </source>
</evidence>
<dbReference type="KEGG" id="hmi:soil367_15175"/>
<sequence length="827" mass="92501">MDKLSHIVLPVPPETQLYTSTSSAVIQKTVVPRNRDQHGNFLQSQFLKAWGESKDSQLAIVGGRDGVYLEFVSDPDAELLTKSLEDMRSKKVRLLNVRKIKNASDQWVTFATVYVSNQKRNYFVKKLEEYLSQNTDKGYPKHQDLVASISDIKSALLVESFWTDMGAPKPGSNKEWVEVWLRGGTDEDARVFDNLLAQLELKVRKGAIKFPERTVKVVFADSADLEKLTQASDVIAEYRLAKTTTALFMDMVSKEQVGWVDDLLDRIDQPQTPVSSVCILDTGVNNGHPLLQPFLSDEDCQSVDPAWGSHDHCHHGTLMAGTALYGDLTPVLESGDAVYVSHILESVKILPRDGKNEPDLWGYITAQGVSRAEIQAPERKRSYCMAVTATDTRDRGRPSSWSAQVDQLAAMWDEQRLFIISGGNSLQTMSVTEAAQHYPELQITESIHDPAQSWNALTVGAITNLVDIVDPNLSSYQPVAKANTLSPFSTTSSTWEENKWPIKPELVLEGGNLAIDSSGFASECDDLSILSTSYRPDSQGFFYPFNMTSAATAELARMAATVRAAYPSYWEETVRALLVHSASWPEQLKKQFMSADKKSEYKNLLKVCGYGVPSLDRALYSARNSLTLIAQAELQPYDKKPGGGMHTRDMHLYDLPWPVEVLQSLPDEVQVKMKVTLSYFIEPGPGEIGWKDRYRYASHTLRFDINNPGESKGEFVKRINKAAREQDELLPSTQSASEHWVLGSTARDRGSIHSDTWVGTSAQLAASNLISVMPKIGWWRERSQLGCWNRKTRYSLVVSIETEDTRVDVYTPIVTKLKLPVEVEIQT</sequence>
<protein>
    <submittedName>
        <fullName evidence="2">Peptidase S8</fullName>
    </submittedName>
</protein>
<dbReference type="Gene3D" id="3.40.50.200">
    <property type="entry name" value="Peptidase S8/S53 domain"/>
    <property type="match status" value="1"/>
</dbReference>
<dbReference type="InterPro" id="IPR036852">
    <property type="entry name" value="Peptidase_S8/S53_dom_sf"/>
</dbReference>
<gene>
    <name evidence="2" type="ORF">soil367_15175</name>
</gene>
<dbReference type="SUPFAM" id="SSF52743">
    <property type="entry name" value="Subtilisin-like"/>
    <property type="match status" value="1"/>
</dbReference>
<dbReference type="InterPro" id="IPR000209">
    <property type="entry name" value="Peptidase_S8/S53_dom"/>
</dbReference>
<name>A0A4P7XK53_9ALTE</name>
<dbReference type="EMBL" id="CP031093">
    <property type="protein sequence ID" value="QCF27163.1"/>
    <property type="molecule type" value="Genomic_DNA"/>
</dbReference>
<dbReference type="Pfam" id="PF00082">
    <property type="entry name" value="Peptidase_S8"/>
    <property type="match status" value="1"/>
</dbReference>
<dbReference type="CDD" id="cd04847">
    <property type="entry name" value="Peptidases_S8_Subtilisin_like_2"/>
    <property type="match status" value="1"/>
</dbReference>
<feature type="domain" description="Peptidase S8/S53" evidence="1">
    <location>
        <begin position="276"/>
        <end position="611"/>
    </location>
</feature>
<evidence type="ECO:0000313" key="3">
    <source>
        <dbReference type="Proteomes" id="UP000298049"/>
    </source>
</evidence>
<organism evidence="2 3">
    <name type="scientific">Hydrocarboniclastica marina</name>
    <dbReference type="NCBI Taxonomy" id="2259620"/>
    <lineage>
        <taxon>Bacteria</taxon>
        <taxon>Pseudomonadati</taxon>
        <taxon>Pseudomonadota</taxon>
        <taxon>Gammaproteobacteria</taxon>
        <taxon>Alteromonadales</taxon>
        <taxon>Alteromonadaceae</taxon>
        <taxon>Hydrocarboniclastica</taxon>
    </lineage>
</organism>
<dbReference type="Proteomes" id="UP000298049">
    <property type="component" value="Chromosome"/>
</dbReference>
<dbReference type="OrthoDB" id="9768989at2"/>
<dbReference type="RefSeq" id="WP_136549871.1">
    <property type="nucleotide sequence ID" value="NZ_CP031093.1"/>
</dbReference>
<dbReference type="GO" id="GO:0004252">
    <property type="term" value="F:serine-type endopeptidase activity"/>
    <property type="evidence" value="ECO:0007669"/>
    <property type="project" value="InterPro"/>
</dbReference>
<dbReference type="GO" id="GO:0006508">
    <property type="term" value="P:proteolysis"/>
    <property type="evidence" value="ECO:0007669"/>
    <property type="project" value="InterPro"/>
</dbReference>
<accession>A0A4P7XK53</accession>
<reference evidence="2 3" key="1">
    <citation type="submission" date="2018-07" db="EMBL/GenBank/DDBJ databases">
        <title>Marsedoiliclastica nanhaica gen. nov. sp. nov., a novel marine hydrocarbonoclastic bacterium isolated from an in-situ enriched hydrocarbon-degrading consortium in deep-sea sediment.</title>
        <authorList>
            <person name="Dong C."/>
            <person name="Ma T."/>
            <person name="Liu R."/>
            <person name="Shao Z."/>
        </authorList>
    </citation>
    <scope>NUCLEOTIDE SEQUENCE [LARGE SCALE GENOMIC DNA]</scope>
    <source>
        <strain evidence="3">soil36-7</strain>
    </source>
</reference>
<dbReference type="InterPro" id="IPR034074">
    <property type="entry name" value="Y4bN_pept_dom"/>
</dbReference>
<dbReference type="AlphaFoldDB" id="A0A4P7XK53"/>